<name>A0ABU8FEQ1_9BACI</name>
<evidence type="ECO:0000313" key="2">
    <source>
        <dbReference type="Proteomes" id="UP001372526"/>
    </source>
</evidence>
<comment type="caution">
    <text evidence="1">The sequence shown here is derived from an EMBL/GenBank/DDBJ whole genome shotgun (WGS) entry which is preliminary data.</text>
</comment>
<dbReference type="RefSeq" id="WP_336471945.1">
    <property type="nucleotide sequence ID" value="NZ_JBAWSX010000003.1"/>
</dbReference>
<evidence type="ECO:0000313" key="1">
    <source>
        <dbReference type="EMBL" id="MEI4801173.1"/>
    </source>
</evidence>
<gene>
    <name evidence="1" type="ORF">WAZ07_07480</name>
</gene>
<organism evidence="1 2">
    <name type="scientific">Bacillus bruguierae</name>
    <dbReference type="NCBI Taxonomy" id="3127667"/>
    <lineage>
        <taxon>Bacteria</taxon>
        <taxon>Bacillati</taxon>
        <taxon>Bacillota</taxon>
        <taxon>Bacilli</taxon>
        <taxon>Bacillales</taxon>
        <taxon>Bacillaceae</taxon>
        <taxon>Bacillus</taxon>
    </lineage>
</organism>
<proteinExistence type="predicted"/>
<sequence length="168" mass="19910">MTYLVDWYEISAQTMALEAYAHPVYQTKILETQRIIFSVKTPLQLIRESCIMRNYSTYEGKRLAIQECCHFKQNIPIPIDHQHYICAIPTKSPSSWPCSWIFYAHIERLERHDSRHTNIHFRNGKNQIFPISPNQMEKQWIKAGHILAKLNLLDKMKLLPAERFFPPL</sequence>
<dbReference type="Proteomes" id="UP001372526">
    <property type="component" value="Unassembled WGS sequence"/>
</dbReference>
<protein>
    <submittedName>
        <fullName evidence="1">Competence protein ComK</fullName>
    </submittedName>
</protein>
<accession>A0ABU8FEQ1</accession>
<dbReference type="Pfam" id="PF06338">
    <property type="entry name" value="ComK"/>
    <property type="match status" value="1"/>
</dbReference>
<keyword evidence="2" id="KW-1185">Reference proteome</keyword>
<reference evidence="1 2" key="1">
    <citation type="submission" date="2024-01" db="EMBL/GenBank/DDBJ databases">
        <title>Seven novel Bacillus-like species.</title>
        <authorList>
            <person name="Liu G."/>
        </authorList>
    </citation>
    <scope>NUCLEOTIDE SEQUENCE [LARGE SCALE GENOMIC DNA]</scope>
    <source>
        <strain evidence="1 2">FJAT-51639</strain>
    </source>
</reference>
<dbReference type="InterPro" id="IPR010461">
    <property type="entry name" value="ComK"/>
</dbReference>
<dbReference type="EMBL" id="JBAWSX010000003">
    <property type="protein sequence ID" value="MEI4801173.1"/>
    <property type="molecule type" value="Genomic_DNA"/>
</dbReference>